<name>A0A9X3DZ75_9HYPH</name>
<dbReference type="AlphaFoldDB" id="A0A9X3DZ75"/>
<keyword evidence="3" id="KW-0418">Kinase</keyword>
<dbReference type="CDD" id="cd07781">
    <property type="entry name" value="ASKHA_NBD_FGGY_L-RBK"/>
    <property type="match status" value="1"/>
</dbReference>
<dbReference type="InterPro" id="IPR043129">
    <property type="entry name" value="ATPase_NBD"/>
</dbReference>
<dbReference type="PANTHER" id="PTHR43435:SF4">
    <property type="entry name" value="FGGY CARBOHYDRATE KINASE DOMAIN-CONTAINING PROTEIN"/>
    <property type="match status" value="1"/>
</dbReference>
<dbReference type="Proteomes" id="UP001144805">
    <property type="component" value="Unassembled WGS sequence"/>
</dbReference>
<organism evidence="9 10">
    <name type="scientific">Kaistia nematophila</name>
    <dbReference type="NCBI Taxonomy" id="2994654"/>
    <lineage>
        <taxon>Bacteria</taxon>
        <taxon>Pseudomonadati</taxon>
        <taxon>Pseudomonadota</taxon>
        <taxon>Alphaproteobacteria</taxon>
        <taxon>Hyphomicrobiales</taxon>
        <taxon>Kaistiaceae</taxon>
        <taxon>Kaistia</taxon>
    </lineage>
</organism>
<dbReference type="InterPro" id="IPR000577">
    <property type="entry name" value="Carb_kinase_FGGY"/>
</dbReference>
<dbReference type="GO" id="GO:0019150">
    <property type="term" value="F:D-ribulokinase activity"/>
    <property type="evidence" value="ECO:0007669"/>
    <property type="project" value="TreeGrafter"/>
</dbReference>
<dbReference type="GO" id="GO:0019569">
    <property type="term" value="P:L-arabinose catabolic process to D-xylulose 5-phosphate"/>
    <property type="evidence" value="ECO:0007669"/>
    <property type="project" value="InterPro"/>
</dbReference>
<dbReference type="PIRSF" id="PIRSF000538">
    <property type="entry name" value="GlpK"/>
    <property type="match status" value="1"/>
</dbReference>
<keyword evidence="5" id="KW-0054">Arabinose catabolism</keyword>
<dbReference type="SUPFAM" id="SSF53067">
    <property type="entry name" value="Actin-like ATPase domain"/>
    <property type="match status" value="2"/>
</dbReference>
<reference evidence="9" key="1">
    <citation type="submission" date="2022-11" db="EMBL/GenBank/DDBJ databases">
        <title>Biodiversity and phylogenetic relationships of bacteria.</title>
        <authorList>
            <person name="Machado R.A.R."/>
            <person name="Bhat A."/>
            <person name="Loulou A."/>
            <person name="Kallel S."/>
        </authorList>
    </citation>
    <scope>NUCLEOTIDE SEQUENCE</scope>
    <source>
        <strain evidence="9">K-TC2</strain>
    </source>
</reference>
<dbReference type="GO" id="GO:0005524">
    <property type="term" value="F:ATP binding"/>
    <property type="evidence" value="ECO:0007669"/>
    <property type="project" value="UniProtKB-KW"/>
</dbReference>
<dbReference type="PANTHER" id="PTHR43435">
    <property type="entry name" value="RIBULOKINASE"/>
    <property type="match status" value="1"/>
</dbReference>
<comment type="caution">
    <text evidence="9">The sequence shown here is derived from an EMBL/GenBank/DDBJ whole genome shotgun (WGS) entry which is preliminary data.</text>
</comment>
<evidence type="ECO:0000256" key="2">
    <source>
        <dbReference type="ARBA" id="ARBA00022741"/>
    </source>
</evidence>
<dbReference type="GO" id="GO:0005737">
    <property type="term" value="C:cytoplasm"/>
    <property type="evidence" value="ECO:0007669"/>
    <property type="project" value="TreeGrafter"/>
</dbReference>
<evidence type="ECO:0000256" key="4">
    <source>
        <dbReference type="ARBA" id="ARBA00022840"/>
    </source>
</evidence>
<dbReference type="PROSITE" id="PS00445">
    <property type="entry name" value="FGGY_KINASES_2"/>
    <property type="match status" value="1"/>
</dbReference>
<dbReference type="InterPro" id="IPR005929">
    <property type="entry name" value="Ribulokinase"/>
</dbReference>
<evidence type="ECO:0000259" key="8">
    <source>
        <dbReference type="Pfam" id="PF02782"/>
    </source>
</evidence>
<protein>
    <submittedName>
        <fullName evidence="9">Ribulokinase</fullName>
        <ecNumber evidence="9">2.7.1.16</ecNumber>
    </submittedName>
</protein>
<dbReference type="InterPro" id="IPR018485">
    <property type="entry name" value="FGGY_C"/>
</dbReference>
<keyword evidence="6" id="KW-0119">Carbohydrate metabolism</keyword>
<feature type="region of interest" description="Disordered" evidence="7">
    <location>
        <begin position="515"/>
        <end position="555"/>
    </location>
</feature>
<dbReference type="Pfam" id="PF02782">
    <property type="entry name" value="FGGY_C"/>
    <property type="match status" value="1"/>
</dbReference>
<dbReference type="InterPro" id="IPR018483">
    <property type="entry name" value="Carb_kinase_FGGY_CS"/>
</dbReference>
<sequence length="555" mass="57901">MADLYLLGLDFGTESARGVRINAATGAQEASHTHAYRHGVMTSALPDGTPLPPAYALQNATDYLEAAEAILATIGRDHAIAGIGIGFTASTPLPARADGTALSVLHPSEPHAYVKLWKHAAAQPYADLFNERGGAYLENFGGRLSGEWLLAKAAQIEAEAPAIWQQADRFIEAGDWLVWQLTGLEARSLDFAAYKAQFSAAGGYPSNVVAGLADRLSPPLPVGTPAGLLTPEWQQRTGIRGDAVVAVAVIDSHVVLPAVGGTVAGTLVSALGTSAAYLLLGDRARALPAGIEGVADGAALPDLCCYEAGQAGFGDTLGWFVKTFPRGADTAESFRIYDESAAGLAPGESRLVALDWWSGNRVPFADSSLSGLLVGLNLSTSAAQIYRALLEALCYGARSIFDHLAAGGLPIERVIMTSGLSRRNPLLLQIMADVLDREIEIPDIANPTAVGAAIHGAVAAGVVSSFTEGAARFGASRFDRYRPDPEHAALYAVLYDQYRQLAADDQIRRSMRALGQAGGIPDGSPGTPRYPSQGPDGAAAPTGSQPEAGPSRARA</sequence>
<dbReference type="EC" id="2.7.1.16" evidence="9"/>
<dbReference type="EMBL" id="JAPKNK010000001">
    <property type="protein sequence ID" value="MCX5568126.1"/>
    <property type="molecule type" value="Genomic_DNA"/>
</dbReference>
<feature type="domain" description="Carbohydrate kinase FGGY C-terminal" evidence="8">
    <location>
        <begin position="269"/>
        <end position="460"/>
    </location>
</feature>
<evidence type="ECO:0000313" key="10">
    <source>
        <dbReference type="Proteomes" id="UP001144805"/>
    </source>
</evidence>
<evidence type="ECO:0000313" key="9">
    <source>
        <dbReference type="EMBL" id="MCX5568126.1"/>
    </source>
</evidence>
<keyword evidence="2" id="KW-0547">Nucleotide-binding</keyword>
<evidence type="ECO:0000256" key="6">
    <source>
        <dbReference type="ARBA" id="ARBA00023277"/>
    </source>
</evidence>
<accession>A0A9X3DZ75</accession>
<dbReference type="RefSeq" id="WP_266337085.1">
    <property type="nucleotide sequence ID" value="NZ_JAPKNK010000001.1"/>
</dbReference>
<dbReference type="NCBIfam" id="NF003154">
    <property type="entry name" value="PRK04123.1"/>
    <property type="match status" value="1"/>
</dbReference>
<evidence type="ECO:0000256" key="3">
    <source>
        <dbReference type="ARBA" id="ARBA00022777"/>
    </source>
</evidence>
<evidence type="ECO:0000256" key="1">
    <source>
        <dbReference type="ARBA" id="ARBA00022679"/>
    </source>
</evidence>
<evidence type="ECO:0000256" key="5">
    <source>
        <dbReference type="ARBA" id="ARBA00022935"/>
    </source>
</evidence>
<keyword evidence="10" id="KW-1185">Reference proteome</keyword>
<gene>
    <name evidence="9" type="ORF">OSH07_02850</name>
</gene>
<dbReference type="Gene3D" id="3.30.420.40">
    <property type="match status" value="2"/>
</dbReference>
<evidence type="ECO:0000256" key="7">
    <source>
        <dbReference type="SAM" id="MobiDB-lite"/>
    </source>
</evidence>
<proteinExistence type="predicted"/>
<keyword evidence="4" id="KW-0067">ATP-binding</keyword>
<dbReference type="GO" id="GO:0008741">
    <property type="term" value="F:ribulokinase activity"/>
    <property type="evidence" value="ECO:0007669"/>
    <property type="project" value="UniProtKB-EC"/>
</dbReference>
<keyword evidence="1 9" id="KW-0808">Transferase</keyword>